<dbReference type="SMART" id="SM00477">
    <property type="entry name" value="NUC"/>
    <property type="match status" value="1"/>
</dbReference>
<dbReference type="GO" id="GO:0004519">
    <property type="term" value="F:endonuclease activity"/>
    <property type="evidence" value="ECO:0007669"/>
    <property type="project" value="UniProtKB-KW"/>
</dbReference>
<evidence type="ECO:0000259" key="4">
    <source>
        <dbReference type="SMART" id="SM00892"/>
    </source>
</evidence>
<dbReference type="SUPFAM" id="SSF54060">
    <property type="entry name" value="His-Me finger endonucleases"/>
    <property type="match status" value="1"/>
</dbReference>
<feature type="domain" description="ENPP1-3/EXOG-like endonuclease/phosphodiesterase" evidence="3">
    <location>
        <begin position="55"/>
        <end position="272"/>
    </location>
</feature>
<feature type="domain" description="DNA/RNA non-specific endonuclease/pyrophosphatase/phosphodiesterase" evidence="4">
    <location>
        <begin position="54"/>
        <end position="272"/>
    </location>
</feature>
<keyword evidence="2" id="KW-0479">Metal-binding</keyword>
<dbReference type="InterPro" id="IPR040255">
    <property type="entry name" value="Non-specific_endonuclease"/>
</dbReference>
<evidence type="ECO:0000313" key="5">
    <source>
        <dbReference type="EMBL" id="NYI04605.1"/>
    </source>
</evidence>
<evidence type="ECO:0000256" key="1">
    <source>
        <dbReference type="PIRSR" id="PIRSR640255-1"/>
    </source>
</evidence>
<evidence type="ECO:0000259" key="3">
    <source>
        <dbReference type="SMART" id="SM00477"/>
    </source>
</evidence>
<dbReference type="CDD" id="cd00091">
    <property type="entry name" value="NUC"/>
    <property type="match status" value="1"/>
</dbReference>
<proteinExistence type="predicted"/>
<dbReference type="Proteomes" id="UP000567795">
    <property type="component" value="Unassembled WGS sequence"/>
</dbReference>
<dbReference type="InterPro" id="IPR044925">
    <property type="entry name" value="His-Me_finger_sf"/>
</dbReference>
<comment type="caution">
    <text evidence="5">The sequence shown here is derived from an EMBL/GenBank/DDBJ whole genome shotgun (WGS) entry which is preliminary data.</text>
</comment>
<dbReference type="GO" id="GO:0046872">
    <property type="term" value="F:metal ion binding"/>
    <property type="evidence" value="ECO:0007669"/>
    <property type="project" value="UniProtKB-KW"/>
</dbReference>
<organism evidence="5 6">
    <name type="scientific">Allostreptomyces psammosilenae</name>
    <dbReference type="NCBI Taxonomy" id="1892865"/>
    <lineage>
        <taxon>Bacteria</taxon>
        <taxon>Bacillati</taxon>
        <taxon>Actinomycetota</taxon>
        <taxon>Actinomycetes</taxon>
        <taxon>Kitasatosporales</taxon>
        <taxon>Streptomycetaceae</taxon>
        <taxon>Allostreptomyces</taxon>
    </lineage>
</organism>
<dbReference type="Pfam" id="PF01223">
    <property type="entry name" value="Endonuclease_NS"/>
    <property type="match status" value="1"/>
</dbReference>
<dbReference type="InterPro" id="IPR044929">
    <property type="entry name" value="DNA/RNA_non-sp_Endonuclease_sf"/>
</dbReference>
<dbReference type="InterPro" id="IPR020821">
    <property type="entry name" value="ENPP1-3/EXOG-like_nuc-like"/>
</dbReference>
<accession>A0A852ZS19</accession>
<sequence>MASSPRPHRSATGVTTTLTADALAGRTGYDPAFLGIDVPVPRPTDPGIVTVPLPYTHFTVLLRPDRKLAAATTVAVDGATLRDSDRDSDWRLDPRVPASSQAGHELYRRNRLDKGHLVRRLDPVWGSPAEAERADDDTFHYTNAAPQADVFNQGMQLWLGLENFLLDHAARFDRRLVVHSGPVLRDTDPLYRGVRIPLHFWKVAAFRQDGALAATAYVLEQVPDLANVPAALAMAEAVGNPPPLGPFRTFQVPVRDVADITGLDLDPLVTADLMPVTPAAAAAPARERWRELTSHEDISLGRP</sequence>
<dbReference type="PANTHER" id="PTHR13966">
    <property type="entry name" value="ENDONUCLEASE RELATED"/>
    <property type="match status" value="1"/>
</dbReference>
<dbReference type="GO" id="GO:0016787">
    <property type="term" value="F:hydrolase activity"/>
    <property type="evidence" value="ECO:0007669"/>
    <property type="project" value="InterPro"/>
</dbReference>
<feature type="binding site" evidence="2">
    <location>
        <position position="152"/>
    </location>
    <ligand>
        <name>Mg(2+)</name>
        <dbReference type="ChEBI" id="CHEBI:18420"/>
        <note>catalytic</note>
    </ligand>
</feature>
<dbReference type="RefSeq" id="WP_179813474.1">
    <property type="nucleotide sequence ID" value="NZ_JACBZD010000001.1"/>
</dbReference>
<dbReference type="SMART" id="SM00892">
    <property type="entry name" value="Endonuclease_NS"/>
    <property type="match status" value="1"/>
</dbReference>
<dbReference type="Gene3D" id="3.40.570.10">
    <property type="entry name" value="Extracellular Endonuclease, subunit A"/>
    <property type="match status" value="1"/>
</dbReference>
<gene>
    <name evidence="5" type="ORF">FHU37_001548</name>
</gene>
<dbReference type="EMBL" id="JACBZD010000001">
    <property type="protein sequence ID" value="NYI04605.1"/>
    <property type="molecule type" value="Genomic_DNA"/>
</dbReference>
<keyword evidence="6" id="KW-1185">Reference proteome</keyword>
<evidence type="ECO:0000256" key="2">
    <source>
        <dbReference type="PIRSR" id="PIRSR640255-2"/>
    </source>
</evidence>
<name>A0A852ZS19_9ACTN</name>
<dbReference type="InterPro" id="IPR001604">
    <property type="entry name" value="Endo_G_ENPP1-like_dom"/>
</dbReference>
<dbReference type="AlphaFoldDB" id="A0A852ZS19"/>
<protein>
    <submittedName>
        <fullName evidence="5">Endonuclease G</fullName>
    </submittedName>
</protein>
<keyword evidence="5" id="KW-0255">Endonuclease</keyword>
<evidence type="ECO:0000313" key="6">
    <source>
        <dbReference type="Proteomes" id="UP000567795"/>
    </source>
</evidence>
<keyword evidence="5" id="KW-0378">Hydrolase</keyword>
<keyword evidence="5" id="KW-0540">Nuclease</keyword>
<dbReference type="GO" id="GO:0003676">
    <property type="term" value="F:nucleic acid binding"/>
    <property type="evidence" value="ECO:0007669"/>
    <property type="project" value="InterPro"/>
</dbReference>
<reference evidence="5 6" key="1">
    <citation type="submission" date="2020-07" db="EMBL/GenBank/DDBJ databases">
        <title>Sequencing the genomes of 1000 actinobacteria strains.</title>
        <authorList>
            <person name="Klenk H.-P."/>
        </authorList>
    </citation>
    <scope>NUCLEOTIDE SEQUENCE [LARGE SCALE GENOMIC DNA]</scope>
    <source>
        <strain evidence="5 6">DSM 42178</strain>
    </source>
</reference>
<dbReference type="PANTHER" id="PTHR13966:SF5">
    <property type="entry name" value="ENDONUCLEASE G, MITOCHONDRIAL"/>
    <property type="match status" value="1"/>
</dbReference>
<feature type="active site" description="Proton acceptor" evidence="1">
    <location>
        <position position="116"/>
    </location>
</feature>